<evidence type="ECO:0000313" key="8">
    <source>
        <dbReference type="EMBL" id="EHK99422.1"/>
    </source>
</evidence>
<evidence type="ECO:0000256" key="2">
    <source>
        <dbReference type="ARBA" id="ARBA00022692"/>
    </source>
</evidence>
<comment type="caution">
    <text evidence="8">The sequence shown here is derived from an EMBL/GenBank/DDBJ whole genome shotgun (WGS) entry which is preliminary data.</text>
</comment>
<evidence type="ECO:0000313" key="9">
    <source>
        <dbReference type="Proteomes" id="UP000005446"/>
    </source>
</evidence>
<proteinExistence type="inferred from homology"/>
<gene>
    <name evidence="8" type="ORF">M7I_4718</name>
</gene>
<evidence type="ECO:0000256" key="5">
    <source>
        <dbReference type="ARBA" id="ARBA00038359"/>
    </source>
</evidence>
<evidence type="ECO:0000259" key="7">
    <source>
        <dbReference type="Pfam" id="PF20684"/>
    </source>
</evidence>
<dbReference type="HOGENOM" id="CLU_028200_3_5_1"/>
<evidence type="ECO:0000256" key="1">
    <source>
        <dbReference type="ARBA" id="ARBA00004141"/>
    </source>
</evidence>
<evidence type="ECO:0000256" key="3">
    <source>
        <dbReference type="ARBA" id="ARBA00022989"/>
    </source>
</evidence>
<dbReference type="InParanoid" id="H0EPY0"/>
<dbReference type="InterPro" id="IPR049326">
    <property type="entry name" value="Rhodopsin_dom_fungi"/>
</dbReference>
<feature type="transmembrane region" description="Helical" evidence="6">
    <location>
        <begin position="208"/>
        <end position="227"/>
    </location>
</feature>
<keyword evidence="3 6" id="KW-1133">Transmembrane helix</keyword>
<comment type="subcellular location">
    <subcellularLocation>
        <location evidence="1">Membrane</location>
        <topology evidence="1">Multi-pass membrane protein</topology>
    </subcellularLocation>
</comment>
<keyword evidence="2 6" id="KW-0812">Transmembrane</keyword>
<sequence>MATPSKAPEIIAVGITFLVINTLSIGTRTYSQIVTKKFNFNDVGMLIVLAVFGCLVAFLILGANSGIGKHTPDVLKSGIQNVSDSLKWIFFLEFFYVFLTTVMKASIATTFLQWATTRVQKWILWGSIVVDFAIGGVVSVYTVVQCTPISFSWERLDPAAKGMCRDPNEIIKVGYALCFVTVTLDILFLVLPFVMLRHYKPSPRIKMCVYGIIFIGVLASIANFIRIAALSKLGTYKDPLYDAADVFLWSFLEVSLGITVAGILELAPLMQRLGVKGFENVGNNFVDIDDDTHRLVVIGKPKSFDIVETRLFITLESWLSFSNIGKGVLSSGYTSKVFLVSLEGNLVLLAGH</sequence>
<evidence type="ECO:0000256" key="6">
    <source>
        <dbReference type="SAM" id="Phobius"/>
    </source>
</evidence>
<feature type="transmembrane region" description="Helical" evidence="6">
    <location>
        <begin position="122"/>
        <end position="144"/>
    </location>
</feature>
<keyword evidence="9" id="KW-1185">Reference proteome</keyword>
<dbReference type="PANTHER" id="PTHR33048">
    <property type="entry name" value="PTH11-LIKE INTEGRAL MEMBRANE PROTEIN (AFU_ORTHOLOGUE AFUA_5G11245)"/>
    <property type="match status" value="1"/>
</dbReference>
<feature type="transmembrane region" description="Helical" evidence="6">
    <location>
        <begin position="43"/>
        <end position="68"/>
    </location>
</feature>
<feature type="domain" description="Rhodopsin" evidence="7">
    <location>
        <begin position="28"/>
        <end position="272"/>
    </location>
</feature>
<dbReference type="Pfam" id="PF20684">
    <property type="entry name" value="Fung_rhodopsin"/>
    <property type="match status" value="1"/>
</dbReference>
<dbReference type="PANTHER" id="PTHR33048:SF96">
    <property type="entry name" value="INTEGRAL MEMBRANE PROTEIN"/>
    <property type="match status" value="1"/>
</dbReference>
<reference evidence="8 9" key="1">
    <citation type="journal article" date="2012" name="Eukaryot. Cell">
        <title>Genome sequence of the fungus Glarea lozoyensis: the first genome sequence of a species from the Helotiaceae family.</title>
        <authorList>
            <person name="Youssar L."/>
            <person name="Gruening B.A."/>
            <person name="Erxleben A."/>
            <person name="Guenther S."/>
            <person name="Huettel W."/>
        </authorList>
    </citation>
    <scope>NUCLEOTIDE SEQUENCE [LARGE SCALE GENOMIC DNA]</scope>
    <source>
        <strain evidence="9">ATCC 74030 / MF5533</strain>
    </source>
</reference>
<name>H0EPY0_GLAL7</name>
<feature type="transmembrane region" description="Helical" evidence="6">
    <location>
        <begin position="247"/>
        <end position="267"/>
    </location>
</feature>
<dbReference type="Proteomes" id="UP000005446">
    <property type="component" value="Unassembled WGS sequence"/>
</dbReference>
<keyword evidence="4 6" id="KW-0472">Membrane</keyword>
<evidence type="ECO:0000256" key="4">
    <source>
        <dbReference type="ARBA" id="ARBA00023136"/>
    </source>
</evidence>
<dbReference type="AlphaFoldDB" id="H0EPY0"/>
<organism evidence="8 9">
    <name type="scientific">Glarea lozoyensis (strain ATCC 74030 / MF5533)</name>
    <dbReference type="NCBI Taxonomy" id="1104152"/>
    <lineage>
        <taxon>Eukaryota</taxon>
        <taxon>Fungi</taxon>
        <taxon>Dikarya</taxon>
        <taxon>Ascomycota</taxon>
        <taxon>Pezizomycotina</taxon>
        <taxon>Leotiomycetes</taxon>
        <taxon>Helotiales</taxon>
        <taxon>Helotiaceae</taxon>
        <taxon>Glarea</taxon>
    </lineage>
</organism>
<comment type="similarity">
    <text evidence="5">Belongs to the SAT4 family.</text>
</comment>
<dbReference type="EMBL" id="AGUE01000117">
    <property type="protein sequence ID" value="EHK99422.1"/>
    <property type="molecule type" value="Genomic_DNA"/>
</dbReference>
<accession>H0EPY0</accession>
<dbReference type="GO" id="GO:0016020">
    <property type="term" value="C:membrane"/>
    <property type="evidence" value="ECO:0007669"/>
    <property type="project" value="UniProtKB-SubCell"/>
</dbReference>
<protein>
    <recommendedName>
        <fullName evidence="7">Rhodopsin domain-containing protein</fullName>
    </recommendedName>
</protein>
<feature type="transmembrane region" description="Helical" evidence="6">
    <location>
        <begin position="88"/>
        <end position="115"/>
    </location>
</feature>
<dbReference type="InterPro" id="IPR052337">
    <property type="entry name" value="SAT4-like"/>
</dbReference>
<feature type="transmembrane region" description="Helical" evidence="6">
    <location>
        <begin position="12"/>
        <end position="31"/>
    </location>
</feature>
<dbReference type="OrthoDB" id="4682787at2759"/>
<feature type="transmembrane region" description="Helical" evidence="6">
    <location>
        <begin position="173"/>
        <end position="196"/>
    </location>
</feature>